<dbReference type="EMBL" id="DVNC01000008">
    <property type="protein sequence ID" value="HIU52586.1"/>
    <property type="molecule type" value="Genomic_DNA"/>
</dbReference>
<dbReference type="Pfam" id="PF07690">
    <property type="entry name" value="MFS_1"/>
    <property type="match status" value="1"/>
</dbReference>
<feature type="transmembrane region" description="Helical" evidence="4">
    <location>
        <begin position="142"/>
        <end position="161"/>
    </location>
</feature>
<dbReference type="PANTHER" id="PTHR23530">
    <property type="entry name" value="TRANSPORT PROTEIN-RELATED"/>
    <property type="match status" value="1"/>
</dbReference>
<evidence type="ECO:0000256" key="4">
    <source>
        <dbReference type="SAM" id="Phobius"/>
    </source>
</evidence>
<dbReference type="PANTHER" id="PTHR23530:SF1">
    <property type="entry name" value="PERMEASE, MAJOR FACILITATOR SUPERFAMILY-RELATED"/>
    <property type="match status" value="1"/>
</dbReference>
<keyword evidence="2 4" id="KW-1133">Transmembrane helix</keyword>
<reference evidence="5" key="1">
    <citation type="submission" date="2020-10" db="EMBL/GenBank/DDBJ databases">
        <authorList>
            <person name="Gilroy R."/>
        </authorList>
    </citation>
    <scope>NUCLEOTIDE SEQUENCE</scope>
    <source>
        <strain evidence="5">ChiW3-316</strain>
    </source>
</reference>
<evidence type="ECO:0000313" key="5">
    <source>
        <dbReference type="EMBL" id="HIU52586.1"/>
    </source>
</evidence>
<feature type="transmembrane region" description="Helical" evidence="4">
    <location>
        <begin position="43"/>
        <end position="64"/>
    </location>
</feature>
<evidence type="ECO:0000256" key="2">
    <source>
        <dbReference type="ARBA" id="ARBA00022989"/>
    </source>
</evidence>
<proteinExistence type="predicted"/>
<dbReference type="Proteomes" id="UP000824107">
    <property type="component" value="Unassembled WGS sequence"/>
</dbReference>
<dbReference type="AlphaFoldDB" id="A0A9D1M2Z2"/>
<keyword evidence="3 4" id="KW-0472">Membrane</keyword>
<sequence>MRFVCGVSDETALRLLKWSEFFLMFMLIIPVAVLLYQDKGITLGDFFLIQGVFRIAAFALEIPSGYVSDVFSRRKVLFIGALIWLAGNVGLYFAYGFWQIALCEMSFGFAAALFSGTKEAYAYDLLKRMKREKQFLQENGSIATYASTASFTATIAGGILYPVLGNGIIAVETVAALLAVICTFLLPELKEVRRKIAPESSPMQDVAKIVKMSVKHPEINLFMLFPALFGAFTIVLLWILQPTMEDAGVAVALFGFFVGLNQFSRILFSKFAHSAYERLGIRKILFLSVAAVVTAVAAVYGALLVKNMAFVYLCCAVIAVVAAMQKMYALVFSSLIHHRTASSERGTVISVSSMYATMIQGGMLMLMKPLLDGWGIYWTMLVTLLLFATIWYPLQKILKIEGI</sequence>
<dbReference type="InterPro" id="IPR053160">
    <property type="entry name" value="MFS_DHA3_Transporter"/>
</dbReference>
<feature type="transmembrane region" description="Helical" evidence="4">
    <location>
        <begin position="373"/>
        <end position="394"/>
    </location>
</feature>
<protein>
    <submittedName>
        <fullName evidence="5">MFS transporter</fullName>
    </submittedName>
</protein>
<feature type="transmembrane region" description="Helical" evidence="4">
    <location>
        <begin position="221"/>
        <end position="241"/>
    </location>
</feature>
<evidence type="ECO:0000256" key="3">
    <source>
        <dbReference type="ARBA" id="ARBA00023136"/>
    </source>
</evidence>
<feature type="transmembrane region" description="Helical" evidence="4">
    <location>
        <begin position="247"/>
        <end position="263"/>
    </location>
</feature>
<evidence type="ECO:0000256" key="1">
    <source>
        <dbReference type="ARBA" id="ARBA00022692"/>
    </source>
</evidence>
<feature type="transmembrane region" description="Helical" evidence="4">
    <location>
        <begin position="21"/>
        <end position="37"/>
    </location>
</feature>
<dbReference type="SUPFAM" id="SSF103473">
    <property type="entry name" value="MFS general substrate transporter"/>
    <property type="match status" value="1"/>
</dbReference>
<gene>
    <name evidence="5" type="ORF">IAD20_00725</name>
</gene>
<evidence type="ECO:0000313" key="6">
    <source>
        <dbReference type="Proteomes" id="UP000824107"/>
    </source>
</evidence>
<name>A0A9D1M2Z2_9PROT</name>
<keyword evidence="1 4" id="KW-0812">Transmembrane</keyword>
<feature type="transmembrane region" description="Helical" evidence="4">
    <location>
        <begin position="309"/>
        <end position="336"/>
    </location>
</feature>
<feature type="transmembrane region" description="Helical" evidence="4">
    <location>
        <begin position="167"/>
        <end position="186"/>
    </location>
</feature>
<dbReference type="InterPro" id="IPR011701">
    <property type="entry name" value="MFS"/>
</dbReference>
<feature type="transmembrane region" description="Helical" evidence="4">
    <location>
        <begin position="284"/>
        <end position="303"/>
    </location>
</feature>
<organism evidence="5 6">
    <name type="scientific">Candidatus Scatocola faecipullorum</name>
    <dbReference type="NCBI Taxonomy" id="2840917"/>
    <lineage>
        <taxon>Bacteria</taxon>
        <taxon>Pseudomonadati</taxon>
        <taxon>Pseudomonadota</taxon>
        <taxon>Alphaproteobacteria</taxon>
        <taxon>Rhodospirillales</taxon>
        <taxon>Rhodospirillaceae</taxon>
        <taxon>Rhodospirillaceae incertae sedis</taxon>
        <taxon>Candidatus Scatocola</taxon>
    </lineage>
</organism>
<feature type="transmembrane region" description="Helical" evidence="4">
    <location>
        <begin position="76"/>
        <end position="93"/>
    </location>
</feature>
<comment type="caution">
    <text evidence="5">The sequence shown here is derived from an EMBL/GenBank/DDBJ whole genome shotgun (WGS) entry which is preliminary data.</text>
</comment>
<accession>A0A9D1M2Z2</accession>
<dbReference type="CDD" id="cd06174">
    <property type="entry name" value="MFS"/>
    <property type="match status" value="1"/>
</dbReference>
<reference evidence="5" key="2">
    <citation type="journal article" date="2021" name="PeerJ">
        <title>Extensive microbial diversity within the chicken gut microbiome revealed by metagenomics and culture.</title>
        <authorList>
            <person name="Gilroy R."/>
            <person name="Ravi A."/>
            <person name="Getino M."/>
            <person name="Pursley I."/>
            <person name="Horton D.L."/>
            <person name="Alikhan N.F."/>
            <person name="Baker D."/>
            <person name="Gharbi K."/>
            <person name="Hall N."/>
            <person name="Watson M."/>
            <person name="Adriaenssens E.M."/>
            <person name="Foster-Nyarko E."/>
            <person name="Jarju S."/>
            <person name="Secka A."/>
            <person name="Antonio M."/>
            <person name="Oren A."/>
            <person name="Chaudhuri R.R."/>
            <person name="La Ragione R."/>
            <person name="Hildebrand F."/>
            <person name="Pallen M.J."/>
        </authorList>
    </citation>
    <scope>NUCLEOTIDE SEQUENCE</scope>
    <source>
        <strain evidence="5">ChiW3-316</strain>
    </source>
</reference>
<dbReference type="InterPro" id="IPR036259">
    <property type="entry name" value="MFS_trans_sf"/>
</dbReference>
<dbReference type="GO" id="GO:0022857">
    <property type="term" value="F:transmembrane transporter activity"/>
    <property type="evidence" value="ECO:0007669"/>
    <property type="project" value="InterPro"/>
</dbReference>
<dbReference type="Gene3D" id="1.20.1250.20">
    <property type="entry name" value="MFS general substrate transporter like domains"/>
    <property type="match status" value="1"/>
</dbReference>